<name>A0A3B0KD86_DROGU</name>
<organism evidence="2 3">
    <name type="scientific">Drosophila guanche</name>
    <name type="common">Fruit fly</name>
    <dbReference type="NCBI Taxonomy" id="7266"/>
    <lineage>
        <taxon>Eukaryota</taxon>
        <taxon>Metazoa</taxon>
        <taxon>Ecdysozoa</taxon>
        <taxon>Arthropoda</taxon>
        <taxon>Hexapoda</taxon>
        <taxon>Insecta</taxon>
        <taxon>Pterygota</taxon>
        <taxon>Neoptera</taxon>
        <taxon>Endopterygota</taxon>
        <taxon>Diptera</taxon>
        <taxon>Brachycera</taxon>
        <taxon>Muscomorpha</taxon>
        <taxon>Ephydroidea</taxon>
        <taxon>Drosophilidae</taxon>
        <taxon>Drosophila</taxon>
        <taxon>Sophophora</taxon>
    </lineage>
</organism>
<dbReference type="Proteomes" id="UP000268350">
    <property type="component" value="Unassembled WGS sequence"/>
</dbReference>
<dbReference type="EMBL" id="OUUW01000007">
    <property type="protein sequence ID" value="SPP82971.1"/>
    <property type="molecule type" value="Genomic_DNA"/>
</dbReference>
<evidence type="ECO:0000256" key="1">
    <source>
        <dbReference type="SAM" id="MobiDB-lite"/>
    </source>
</evidence>
<feature type="compositionally biased region" description="Polar residues" evidence="1">
    <location>
        <begin position="49"/>
        <end position="58"/>
    </location>
</feature>
<keyword evidence="3" id="KW-1185">Reference proteome</keyword>
<sequence length="78" mass="8489">MLTISGVCVIFDSAKALLSSSLQWGDNQANSISSSRNSASQNSRTSSTDKYSSRQFQWSLDDGQVHGPEELGREMEAC</sequence>
<protein>
    <submittedName>
        <fullName evidence="2">Uncharacterized protein</fullName>
    </submittedName>
</protein>
<feature type="compositionally biased region" description="Low complexity" evidence="1">
    <location>
        <begin position="27"/>
        <end position="48"/>
    </location>
</feature>
<evidence type="ECO:0000313" key="2">
    <source>
        <dbReference type="EMBL" id="SPP82971.1"/>
    </source>
</evidence>
<feature type="region of interest" description="Disordered" evidence="1">
    <location>
        <begin position="26"/>
        <end position="78"/>
    </location>
</feature>
<gene>
    <name evidence="2" type="ORF">DGUA_6G017739</name>
</gene>
<proteinExistence type="predicted"/>
<evidence type="ECO:0000313" key="3">
    <source>
        <dbReference type="Proteomes" id="UP000268350"/>
    </source>
</evidence>
<accession>A0A3B0KD86</accession>
<dbReference type="AlphaFoldDB" id="A0A3B0KD86"/>
<feature type="compositionally biased region" description="Basic and acidic residues" evidence="1">
    <location>
        <begin position="63"/>
        <end position="78"/>
    </location>
</feature>
<reference evidence="3" key="1">
    <citation type="submission" date="2018-01" db="EMBL/GenBank/DDBJ databases">
        <authorList>
            <person name="Alioto T."/>
            <person name="Alioto T."/>
        </authorList>
    </citation>
    <scope>NUCLEOTIDE SEQUENCE [LARGE SCALE GENOMIC DNA]</scope>
</reference>